<dbReference type="PIRSF" id="PIRSF000390">
    <property type="entry name" value="PLP_StrS"/>
    <property type="match status" value="1"/>
</dbReference>
<gene>
    <name evidence="3" type="ORF">EDC64_101392</name>
</gene>
<dbReference type="Gene3D" id="3.40.640.10">
    <property type="entry name" value="Type I PLP-dependent aspartate aminotransferase-like (Major domain)"/>
    <property type="match status" value="1"/>
</dbReference>
<dbReference type="Gene3D" id="3.90.1150.10">
    <property type="entry name" value="Aspartate Aminotransferase, domain 1"/>
    <property type="match status" value="1"/>
</dbReference>
<dbReference type="EMBL" id="SMAI01000001">
    <property type="protein sequence ID" value="TCT07873.1"/>
    <property type="molecule type" value="Genomic_DNA"/>
</dbReference>
<dbReference type="OrthoDB" id="9768668at2"/>
<dbReference type="Pfam" id="PF01041">
    <property type="entry name" value="DegT_DnrJ_EryC1"/>
    <property type="match status" value="1"/>
</dbReference>
<dbReference type="InterPro" id="IPR015421">
    <property type="entry name" value="PyrdxlP-dep_Trfase_major"/>
</dbReference>
<dbReference type="GO" id="GO:0030170">
    <property type="term" value="F:pyridoxal phosphate binding"/>
    <property type="evidence" value="ECO:0007669"/>
    <property type="project" value="TreeGrafter"/>
</dbReference>
<dbReference type="Proteomes" id="UP000294664">
    <property type="component" value="Unassembled WGS sequence"/>
</dbReference>
<dbReference type="PANTHER" id="PTHR30244:SF34">
    <property type="entry name" value="DTDP-4-AMINO-4,6-DIDEOXYGALACTOSE TRANSAMINASE"/>
    <property type="match status" value="1"/>
</dbReference>
<dbReference type="AlphaFoldDB" id="A0A4R3M5J4"/>
<reference evidence="3 4" key="1">
    <citation type="submission" date="2019-03" db="EMBL/GenBank/DDBJ databases">
        <title>Genomic Encyclopedia of Type Strains, Phase IV (KMG-IV): sequencing the most valuable type-strain genomes for metagenomic binning, comparative biology and taxonomic classification.</title>
        <authorList>
            <person name="Goeker M."/>
        </authorList>
    </citation>
    <scope>NUCLEOTIDE SEQUENCE [LARGE SCALE GENOMIC DNA]</scope>
    <source>
        <strain evidence="3 4">DSM 9035</strain>
    </source>
</reference>
<evidence type="ECO:0000313" key="4">
    <source>
        <dbReference type="Proteomes" id="UP000294664"/>
    </source>
</evidence>
<keyword evidence="2" id="KW-0663">Pyridoxal phosphate</keyword>
<organism evidence="3 4">
    <name type="scientific">Aquabacter spiritensis</name>
    <dbReference type="NCBI Taxonomy" id="933073"/>
    <lineage>
        <taxon>Bacteria</taxon>
        <taxon>Pseudomonadati</taxon>
        <taxon>Pseudomonadota</taxon>
        <taxon>Alphaproteobacteria</taxon>
        <taxon>Hyphomicrobiales</taxon>
        <taxon>Xanthobacteraceae</taxon>
        <taxon>Aquabacter</taxon>
    </lineage>
</organism>
<dbReference type="InterPro" id="IPR015422">
    <property type="entry name" value="PyrdxlP-dep_Trfase_small"/>
</dbReference>
<dbReference type="GO" id="GO:0008483">
    <property type="term" value="F:transaminase activity"/>
    <property type="evidence" value="ECO:0007669"/>
    <property type="project" value="TreeGrafter"/>
</dbReference>
<evidence type="ECO:0000313" key="3">
    <source>
        <dbReference type="EMBL" id="TCT07873.1"/>
    </source>
</evidence>
<sequence length="404" mass="43241">MSDPALLDETLAESADGVDMDGAEAGFIPLSDPDITLAEIAAVDTAMRAPRLSGGAGLPAFEAAFAAYVGRAYAVAVPSGTMGLLLTLKAFGIGAGDEVIASPYGFRETAHAISLAGARPIFADIDYWAGTLVPEKVEARITPRTRAILAANTNGHPAPWAGLRALAAARGLILVEDSTEAIGSKYRGSLVGSFGDASVFDFCQPSPLVCGEGGMVVTDDVDVAVALRRHRTHRLNERSSVVVSGTAPYQAGMSEIAAALGHAQLARLEEILERRRLIEHLYYKHVQSFEGIKDPYVGPDVTEVNWFLYLVHLGNRFSRSSRDAIVEDLAVEDVEAAAYCTPLHLQRHYFNLGYRRGDFLVTEKVADRAVALPFHTHLTEDQIEFIVGTMKDASINVGAGAAIY</sequence>
<name>A0A4R3M5J4_9HYPH</name>
<keyword evidence="4" id="KW-1185">Reference proteome</keyword>
<dbReference type="InterPro" id="IPR000653">
    <property type="entry name" value="DegT/StrS_aminotransferase"/>
</dbReference>
<evidence type="ECO:0000256" key="1">
    <source>
        <dbReference type="ARBA" id="ARBA00037999"/>
    </source>
</evidence>
<evidence type="ECO:0008006" key="5">
    <source>
        <dbReference type="Google" id="ProtNLM"/>
    </source>
</evidence>
<dbReference type="GO" id="GO:0000271">
    <property type="term" value="P:polysaccharide biosynthetic process"/>
    <property type="evidence" value="ECO:0007669"/>
    <property type="project" value="TreeGrafter"/>
</dbReference>
<comment type="caution">
    <text evidence="3">The sequence shown here is derived from an EMBL/GenBank/DDBJ whole genome shotgun (WGS) entry which is preliminary data.</text>
</comment>
<dbReference type="InterPro" id="IPR015424">
    <property type="entry name" value="PyrdxlP-dep_Trfase"/>
</dbReference>
<dbReference type="PANTHER" id="PTHR30244">
    <property type="entry name" value="TRANSAMINASE"/>
    <property type="match status" value="1"/>
</dbReference>
<protein>
    <recommendedName>
        <fullName evidence="5">dTDP-4-amino-4,6-dideoxygalactose transaminase</fullName>
    </recommendedName>
</protein>
<proteinExistence type="inferred from homology"/>
<dbReference type="SUPFAM" id="SSF53383">
    <property type="entry name" value="PLP-dependent transferases"/>
    <property type="match status" value="1"/>
</dbReference>
<evidence type="ECO:0000256" key="2">
    <source>
        <dbReference type="RuleBase" id="RU004508"/>
    </source>
</evidence>
<comment type="similarity">
    <text evidence="1 2">Belongs to the DegT/DnrJ/EryC1 family.</text>
</comment>
<accession>A0A4R3M5J4</accession>